<evidence type="ECO:0000256" key="2">
    <source>
        <dbReference type="ARBA" id="ARBA00012169"/>
    </source>
</evidence>
<evidence type="ECO:0000259" key="5">
    <source>
        <dbReference type="PROSITE" id="PS50290"/>
    </source>
</evidence>
<proteinExistence type="inferred from homology"/>
<evidence type="ECO:0000256" key="4">
    <source>
        <dbReference type="ARBA" id="ARBA00022777"/>
    </source>
</evidence>
<organism evidence="7 8">
    <name type="scientific">Lactuca virosa</name>
    <dbReference type="NCBI Taxonomy" id="75947"/>
    <lineage>
        <taxon>Eukaryota</taxon>
        <taxon>Viridiplantae</taxon>
        <taxon>Streptophyta</taxon>
        <taxon>Embryophyta</taxon>
        <taxon>Tracheophyta</taxon>
        <taxon>Spermatophyta</taxon>
        <taxon>Magnoliopsida</taxon>
        <taxon>eudicotyledons</taxon>
        <taxon>Gunneridae</taxon>
        <taxon>Pentapetalae</taxon>
        <taxon>asterids</taxon>
        <taxon>campanulids</taxon>
        <taxon>Asterales</taxon>
        <taxon>Asteraceae</taxon>
        <taxon>Cichorioideae</taxon>
        <taxon>Cichorieae</taxon>
        <taxon>Lactucinae</taxon>
        <taxon>Lactuca</taxon>
    </lineage>
</organism>
<accession>A0AAU9MWL1</accession>
<dbReference type="InterPro" id="IPR011009">
    <property type="entry name" value="Kinase-like_dom_sf"/>
</dbReference>
<dbReference type="Gene3D" id="1.10.1070.11">
    <property type="entry name" value="Phosphatidylinositol 3-/4-kinase, catalytic domain"/>
    <property type="match status" value="1"/>
</dbReference>
<dbReference type="GO" id="GO:0004430">
    <property type="term" value="F:1-phosphatidylinositol 4-kinase activity"/>
    <property type="evidence" value="ECO:0007669"/>
    <property type="project" value="TreeGrafter"/>
</dbReference>
<dbReference type="InterPro" id="IPR042236">
    <property type="entry name" value="PI3K_accessory_sf"/>
</dbReference>
<dbReference type="InterPro" id="IPR016024">
    <property type="entry name" value="ARM-type_fold"/>
</dbReference>
<evidence type="ECO:0000313" key="8">
    <source>
        <dbReference type="Proteomes" id="UP001157418"/>
    </source>
</evidence>
<dbReference type="Pfam" id="PF00613">
    <property type="entry name" value="PI3Ka"/>
    <property type="match status" value="1"/>
</dbReference>
<dbReference type="Proteomes" id="UP001157418">
    <property type="component" value="Unassembled WGS sequence"/>
</dbReference>
<protein>
    <recommendedName>
        <fullName evidence="2">1-phosphatidylinositol 4-kinase</fullName>
        <ecNumber evidence="2">2.7.1.67</ecNumber>
    </recommendedName>
</protein>
<dbReference type="PANTHER" id="PTHR10048">
    <property type="entry name" value="PHOSPHATIDYLINOSITOL KINASE"/>
    <property type="match status" value="1"/>
</dbReference>
<keyword evidence="8" id="KW-1185">Reference proteome</keyword>
<dbReference type="InterPro" id="IPR001263">
    <property type="entry name" value="PI3K_accessory_dom"/>
</dbReference>
<dbReference type="SUPFAM" id="SSF56112">
    <property type="entry name" value="Protein kinase-like (PK-like)"/>
    <property type="match status" value="1"/>
</dbReference>
<dbReference type="InterPro" id="IPR036940">
    <property type="entry name" value="PI3/4_kinase_cat_sf"/>
</dbReference>
<dbReference type="GO" id="GO:0048015">
    <property type="term" value="P:phosphatidylinositol-mediated signaling"/>
    <property type="evidence" value="ECO:0007669"/>
    <property type="project" value="TreeGrafter"/>
</dbReference>
<dbReference type="SMART" id="SM00145">
    <property type="entry name" value="PI3Ka"/>
    <property type="match status" value="1"/>
</dbReference>
<comment type="similarity">
    <text evidence="1">Belongs to the PI3/PI4-kinase family. Type III PI4K subfamily.</text>
</comment>
<dbReference type="EC" id="2.7.1.67" evidence="2"/>
<evidence type="ECO:0000313" key="7">
    <source>
        <dbReference type="EMBL" id="CAH1431466.1"/>
    </source>
</evidence>
<dbReference type="InterPro" id="IPR000403">
    <property type="entry name" value="PI3/4_kinase_cat_dom"/>
</dbReference>
<dbReference type="Gene3D" id="1.25.40.70">
    <property type="entry name" value="Phosphatidylinositol 3-kinase, accessory domain (PIK)"/>
    <property type="match status" value="1"/>
</dbReference>
<evidence type="ECO:0000259" key="6">
    <source>
        <dbReference type="PROSITE" id="PS51545"/>
    </source>
</evidence>
<evidence type="ECO:0000256" key="1">
    <source>
        <dbReference type="ARBA" id="ARBA00006209"/>
    </source>
</evidence>
<dbReference type="InterPro" id="IPR015433">
    <property type="entry name" value="PI3/4_kinase"/>
</dbReference>
<sequence>MELTHLVQTHILEIRTIPEALPYFVTPKVVDEDSPLLQQLTHWAACLITQALEYFTPTYKGHPRVMAYIMRVLKAYPPSRVTFFMLHLIQALRYDDEKLVEGYLIRVAQRSDVFSHILIWHLQIKWGKKVCQRRIQPFWVYCLLLDNTSSMVSVQKLVTYIKESDVYIRCTLSSSKRRKKSGHKEVAPCKIVKGIKVNSGIPLQSAAKVPIMITFDVADRNGVPNDLKPQACILKVGDDCRQDVLALRVISLLKDIFEAVGLDLYLFPYGVLPTDPERRIIEVVQKTWSRSQMGETTDGDLYKIFQQDFGAVGSPSFEAARHNFIISGAGYAVASLLLQPKDTHNGNLSSSWKHVEKRVDIG</sequence>
<dbReference type="GO" id="GO:0046854">
    <property type="term" value="P:phosphatidylinositol phosphate biosynthetic process"/>
    <property type="evidence" value="ECO:0007669"/>
    <property type="project" value="InterPro"/>
</dbReference>
<dbReference type="SUPFAM" id="SSF48371">
    <property type="entry name" value="ARM repeat"/>
    <property type="match status" value="1"/>
</dbReference>
<dbReference type="PANTHER" id="PTHR10048:SF15">
    <property type="entry name" value="PHOSPHATIDYLINOSITOL 4-KINASE ALPHA"/>
    <property type="match status" value="1"/>
</dbReference>
<evidence type="ECO:0000256" key="3">
    <source>
        <dbReference type="ARBA" id="ARBA00022679"/>
    </source>
</evidence>
<reference evidence="7 8" key="1">
    <citation type="submission" date="2022-01" db="EMBL/GenBank/DDBJ databases">
        <authorList>
            <person name="Xiong W."/>
            <person name="Schranz E."/>
        </authorList>
    </citation>
    <scope>NUCLEOTIDE SEQUENCE [LARGE SCALE GENOMIC DNA]</scope>
</reference>
<dbReference type="Pfam" id="PF00454">
    <property type="entry name" value="PI3_PI4_kinase"/>
    <property type="match status" value="1"/>
</dbReference>
<dbReference type="Gene3D" id="3.30.1010.10">
    <property type="entry name" value="Phosphatidylinositol 3-kinase Catalytic Subunit, Chain A, domain 4"/>
    <property type="match status" value="1"/>
</dbReference>
<dbReference type="GO" id="GO:0005737">
    <property type="term" value="C:cytoplasm"/>
    <property type="evidence" value="ECO:0007669"/>
    <property type="project" value="TreeGrafter"/>
</dbReference>
<dbReference type="AlphaFoldDB" id="A0AAU9MWL1"/>
<comment type="caution">
    <text evidence="7">The sequence shown here is derived from an EMBL/GenBank/DDBJ whole genome shotgun (WGS) entry which is preliminary data.</text>
</comment>
<feature type="domain" description="PIK helical" evidence="6">
    <location>
        <begin position="1"/>
        <end position="145"/>
    </location>
</feature>
<dbReference type="EMBL" id="CAKMRJ010003334">
    <property type="protein sequence ID" value="CAH1431466.1"/>
    <property type="molecule type" value="Genomic_DNA"/>
</dbReference>
<feature type="domain" description="PI3K/PI4K catalytic" evidence="5">
    <location>
        <begin position="197"/>
        <end position="362"/>
    </location>
</feature>
<keyword evidence="3" id="KW-0808">Transferase</keyword>
<keyword evidence="4" id="KW-0418">Kinase</keyword>
<name>A0AAU9MWL1_9ASTR</name>
<dbReference type="PROSITE" id="PS51545">
    <property type="entry name" value="PIK_HELICAL"/>
    <property type="match status" value="1"/>
</dbReference>
<dbReference type="GO" id="GO:0005886">
    <property type="term" value="C:plasma membrane"/>
    <property type="evidence" value="ECO:0007669"/>
    <property type="project" value="TreeGrafter"/>
</dbReference>
<gene>
    <name evidence="7" type="ORF">LVIROSA_LOCUS18181</name>
</gene>
<dbReference type="PROSITE" id="PS50290">
    <property type="entry name" value="PI3_4_KINASE_3"/>
    <property type="match status" value="1"/>
</dbReference>